<evidence type="ECO:0000313" key="3">
    <source>
        <dbReference type="Proteomes" id="UP000663760"/>
    </source>
</evidence>
<protein>
    <submittedName>
        <fullName evidence="2">Uncharacterized protein</fullName>
    </submittedName>
</protein>
<dbReference type="AlphaFoldDB" id="A0A7I8KLQ2"/>
<gene>
    <name evidence="2" type="ORF">SI8410_06008683</name>
</gene>
<dbReference type="OrthoDB" id="657187at2759"/>
<name>A0A7I8KLQ2_SPIIN</name>
<keyword evidence="3" id="KW-1185">Reference proteome</keyword>
<sequence length="134" mass="15083">MDYLRRDSLKRRIRSSNCFSCCFRGRGGEPAESPTEGAQEPSLMSSSAAWVRSKANEIPELKDKCRNLVSRIGRSRRHSGDFRYDPLSYARNFDEGPDFDEEEEVSPSDLQFRSFSARLPPTPPHPTPAAAACI</sequence>
<organism evidence="2 3">
    <name type="scientific">Spirodela intermedia</name>
    <name type="common">Intermediate duckweed</name>
    <dbReference type="NCBI Taxonomy" id="51605"/>
    <lineage>
        <taxon>Eukaryota</taxon>
        <taxon>Viridiplantae</taxon>
        <taxon>Streptophyta</taxon>
        <taxon>Embryophyta</taxon>
        <taxon>Tracheophyta</taxon>
        <taxon>Spermatophyta</taxon>
        <taxon>Magnoliopsida</taxon>
        <taxon>Liliopsida</taxon>
        <taxon>Araceae</taxon>
        <taxon>Lemnoideae</taxon>
        <taxon>Spirodela</taxon>
    </lineage>
</organism>
<dbReference type="Proteomes" id="UP000663760">
    <property type="component" value="Chromosome 6"/>
</dbReference>
<reference evidence="2" key="1">
    <citation type="submission" date="2020-02" db="EMBL/GenBank/DDBJ databases">
        <authorList>
            <person name="Scholz U."/>
            <person name="Mascher M."/>
            <person name="Fiebig A."/>
        </authorList>
    </citation>
    <scope>NUCLEOTIDE SEQUENCE</scope>
</reference>
<proteinExistence type="predicted"/>
<feature type="region of interest" description="Disordered" evidence="1">
    <location>
        <begin position="24"/>
        <end position="48"/>
    </location>
</feature>
<accession>A0A7I8KLQ2</accession>
<evidence type="ECO:0000256" key="1">
    <source>
        <dbReference type="SAM" id="MobiDB-lite"/>
    </source>
</evidence>
<dbReference type="EMBL" id="LR746269">
    <property type="protein sequence ID" value="CAA7398018.1"/>
    <property type="molecule type" value="Genomic_DNA"/>
</dbReference>
<evidence type="ECO:0000313" key="2">
    <source>
        <dbReference type="EMBL" id="CAA7398018.1"/>
    </source>
</evidence>
<feature type="region of interest" description="Disordered" evidence="1">
    <location>
        <begin position="114"/>
        <end position="134"/>
    </location>
</feature>
<dbReference type="PANTHER" id="PTHR33168">
    <property type="entry name" value="STRESS INDUCED PROTEIN-RELATED"/>
    <property type="match status" value="1"/>
</dbReference>